<dbReference type="SUPFAM" id="SSF53067">
    <property type="entry name" value="Actin-like ATPase domain"/>
    <property type="match status" value="2"/>
</dbReference>
<gene>
    <name evidence="2" type="ORF">GCM10009118_22220</name>
</gene>
<reference evidence="3" key="1">
    <citation type="journal article" date="2019" name="Int. J. Syst. Evol. Microbiol.">
        <title>The Global Catalogue of Microorganisms (GCM) 10K type strain sequencing project: providing services to taxonomists for standard genome sequencing and annotation.</title>
        <authorList>
            <consortium name="The Broad Institute Genomics Platform"/>
            <consortium name="The Broad Institute Genome Sequencing Center for Infectious Disease"/>
            <person name="Wu L."/>
            <person name="Ma J."/>
        </authorList>
    </citation>
    <scope>NUCLEOTIDE SEQUENCE [LARGE SCALE GENOMIC DNA]</scope>
    <source>
        <strain evidence="3">JCM 16083</strain>
    </source>
</reference>
<dbReference type="Proteomes" id="UP001501126">
    <property type="component" value="Unassembled WGS sequence"/>
</dbReference>
<dbReference type="RefSeq" id="WP_343787684.1">
    <property type="nucleotide sequence ID" value="NZ_BAAAFH010000011.1"/>
</dbReference>
<proteinExistence type="predicted"/>
<evidence type="ECO:0000313" key="2">
    <source>
        <dbReference type="EMBL" id="GAA0875813.1"/>
    </source>
</evidence>
<keyword evidence="3" id="KW-1185">Reference proteome</keyword>
<dbReference type="EMBL" id="BAAAFH010000011">
    <property type="protein sequence ID" value="GAA0875813.1"/>
    <property type="molecule type" value="Genomic_DNA"/>
</dbReference>
<dbReference type="PANTHER" id="PTHR30005:SF0">
    <property type="entry name" value="RETROGRADE REGULATION PROTEIN 2"/>
    <property type="match status" value="1"/>
</dbReference>
<dbReference type="Pfam" id="PF02541">
    <property type="entry name" value="Ppx-GppA"/>
    <property type="match status" value="1"/>
</dbReference>
<dbReference type="PANTHER" id="PTHR30005">
    <property type="entry name" value="EXOPOLYPHOSPHATASE"/>
    <property type="match status" value="1"/>
</dbReference>
<protein>
    <recommendedName>
        <fullName evidence="1">Ppx/GppA phosphatase N-terminal domain-containing protein</fullName>
    </recommendedName>
</protein>
<evidence type="ECO:0000313" key="3">
    <source>
        <dbReference type="Proteomes" id="UP001501126"/>
    </source>
</evidence>
<organism evidence="2 3">
    <name type="scientific">Wandonia haliotis</name>
    <dbReference type="NCBI Taxonomy" id="574963"/>
    <lineage>
        <taxon>Bacteria</taxon>
        <taxon>Pseudomonadati</taxon>
        <taxon>Bacteroidota</taxon>
        <taxon>Flavobacteriia</taxon>
        <taxon>Flavobacteriales</taxon>
        <taxon>Crocinitomicaceae</taxon>
        <taxon>Wandonia</taxon>
    </lineage>
</organism>
<dbReference type="InterPro" id="IPR003695">
    <property type="entry name" value="Ppx_GppA_N"/>
</dbReference>
<accession>A0ABP3Y579</accession>
<name>A0ABP3Y579_9FLAO</name>
<dbReference type="Gene3D" id="3.30.420.40">
    <property type="match status" value="1"/>
</dbReference>
<dbReference type="InterPro" id="IPR050273">
    <property type="entry name" value="GppA/Ppx_hydrolase"/>
</dbReference>
<evidence type="ECO:0000259" key="1">
    <source>
        <dbReference type="Pfam" id="PF02541"/>
    </source>
</evidence>
<dbReference type="Gene3D" id="3.30.420.150">
    <property type="entry name" value="Exopolyphosphatase. Domain 2"/>
    <property type="match status" value="1"/>
</dbReference>
<feature type="domain" description="Ppx/GppA phosphatase N-terminal" evidence="1">
    <location>
        <begin position="22"/>
        <end position="304"/>
    </location>
</feature>
<sequence length="305" mass="34201">MSKGQEPVAAIDLGTNTFNLLIIKNGAPHPELLLSTKEGVALGMGGINDNRISEDAWQRGMDCLGRFMAICKEYGCTKIQAIATSAIRNAINGKDFVHKIEEEFDIPCKVIDGIEEAKLIYKGVCLTHNFDRKGLIMDIGGGSTEFILADENGILAMNSFEIGVSRIFQQFSFSDPFSEEDKEKINTYLEEKTGGFFDTISCSDFIGSSGSFETLYELLYDKEFPEGFDPVMLSRNEMEVMIDILLRMTAKERERHHRILPVRRKMIPIAAAKMKWIMEKTGTERIIITPCSLKEGVAFDLLNNQ</sequence>
<comment type="caution">
    <text evidence="2">The sequence shown here is derived from an EMBL/GenBank/DDBJ whole genome shotgun (WGS) entry which is preliminary data.</text>
</comment>
<dbReference type="InterPro" id="IPR043129">
    <property type="entry name" value="ATPase_NBD"/>
</dbReference>